<dbReference type="Proteomes" id="UP000639643">
    <property type="component" value="Unassembled WGS sequence"/>
</dbReference>
<feature type="signal peptide" evidence="1">
    <location>
        <begin position="1"/>
        <end position="20"/>
    </location>
</feature>
<keyword evidence="3" id="KW-1185">Reference proteome</keyword>
<gene>
    <name evidence="2" type="ORF">CMUS01_15321</name>
</gene>
<feature type="chain" id="PRO_5034864965" description="WSC domain-containing protein" evidence="1">
    <location>
        <begin position="21"/>
        <end position="189"/>
    </location>
</feature>
<proteinExistence type="predicted"/>
<keyword evidence="1" id="KW-0732">Signal</keyword>
<dbReference type="EMBL" id="WIGM01001258">
    <property type="protein sequence ID" value="KAF6802541.1"/>
    <property type="molecule type" value="Genomic_DNA"/>
</dbReference>
<organism evidence="2 3">
    <name type="scientific">Colletotrichum musicola</name>
    <dbReference type="NCBI Taxonomy" id="2175873"/>
    <lineage>
        <taxon>Eukaryota</taxon>
        <taxon>Fungi</taxon>
        <taxon>Dikarya</taxon>
        <taxon>Ascomycota</taxon>
        <taxon>Pezizomycotina</taxon>
        <taxon>Sordariomycetes</taxon>
        <taxon>Hypocreomycetidae</taxon>
        <taxon>Glomerellales</taxon>
        <taxon>Glomerellaceae</taxon>
        <taxon>Colletotrichum</taxon>
        <taxon>Colletotrichum orchidearum species complex</taxon>
    </lineage>
</organism>
<dbReference type="OrthoDB" id="5140717at2759"/>
<protein>
    <recommendedName>
        <fullName evidence="4">WSC domain-containing protein</fullName>
    </recommendedName>
</protein>
<accession>A0A8H6IY10</accession>
<evidence type="ECO:0008006" key="4">
    <source>
        <dbReference type="Google" id="ProtNLM"/>
    </source>
</evidence>
<evidence type="ECO:0000313" key="2">
    <source>
        <dbReference type="EMBL" id="KAF6802541.1"/>
    </source>
</evidence>
<evidence type="ECO:0000313" key="3">
    <source>
        <dbReference type="Proteomes" id="UP000639643"/>
    </source>
</evidence>
<name>A0A8H6IY10_9PEZI</name>
<dbReference type="AlphaFoldDB" id="A0A8H6IY10"/>
<evidence type="ECO:0000256" key="1">
    <source>
        <dbReference type="SAM" id="SignalP"/>
    </source>
</evidence>
<comment type="caution">
    <text evidence="2">The sequence shown here is derived from an EMBL/GenBank/DDBJ whole genome shotgun (WGS) entry which is preliminary data.</text>
</comment>
<reference evidence="2" key="1">
    <citation type="journal article" date="2020" name="Phytopathology">
        <title>Genome Sequence Resources of Colletotrichum truncatum, C. plurivorum, C. musicola, and C. sojae: Four Species Pathogenic to Soybean (Glycine max).</title>
        <authorList>
            <person name="Rogerio F."/>
            <person name="Boufleur T.R."/>
            <person name="Ciampi-Guillardi M."/>
            <person name="Sukno S.A."/>
            <person name="Thon M.R."/>
            <person name="Massola Junior N.S."/>
            <person name="Baroncelli R."/>
        </authorList>
    </citation>
    <scope>NUCLEOTIDE SEQUENCE</scope>
    <source>
        <strain evidence="2">LFN0074</strain>
    </source>
</reference>
<sequence>MFSKAKNSPAALLLATLAAASPEPTTAPAPALAAASSSARATTSFYSLVTTQIPPDEHSIGMGLQREGTNEYYWLYCINDAFTTYSGYAGCGEDDLYTSCSGRVATGIDGGEILCDRQCVTHKVFADLDVTTFTPFIGCGRGTSTMNLLRTSTGTGTEGATAESAGRSLPCGGVLFVVVGLVVAAQVFV</sequence>